<dbReference type="AlphaFoldDB" id="A0AAV2BBX6"/>
<organism evidence="1 2">
    <name type="scientific">Larinioides sclopetarius</name>
    <dbReference type="NCBI Taxonomy" id="280406"/>
    <lineage>
        <taxon>Eukaryota</taxon>
        <taxon>Metazoa</taxon>
        <taxon>Ecdysozoa</taxon>
        <taxon>Arthropoda</taxon>
        <taxon>Chelicerata</taxon>
        <taxon>Arachnida</taxon>
        <taxon>Araneae</taxon>
        <taxon>Araneomorphae</taxon>
        <taxon>Entelegynae</taxon>
        <taxon>Araneoidea</taxon>
        <taxon>Araneidae</taxon>
        <taxon>Larinioides</taxon>
    </lineage>
</organism>
<evidence type="ECO:0008006" key="3">
    <source>
        <dbReference type="Google" id="ProtNLM"/>
    </source>
</evidence>
<evidence type="ECO:0000313" key="2">
    <source>
        <dbReference type="Proteomes" id="UP001497382"/>
    </source>
</evidence>
<name>A0AAV2BBX6_9ARAC</name>
<dbReference type="EMBL" id="CAXIEN010000332">
    <property type="protein sequence ID" value="CAL1293683.1"/>
    <property type="molecule type" value="Genomic_DNA"/>
</dbReference>
<comment type="caution">
    <text evidence="1">The sequence shown here is derived from an EMBL/GenBank/DDBJ whole genome shotgun (WGS) entry which is preliminary data.</text>
</comment>
<sequence>VRRHGSSAAQPQTGPRCDVTVIGHAERIAHLLMRRMCSALSKRNKGVGQENWHPCLYPYSTNSPECDCTVFKSNRCFLYRSHLTGKNILLGSQIVYNAVQRRRDAADHGTNALLKLQMVEQSTGIRLCVPKNYLLLSLSSSRGQRNRFESFAGIGHVPLHRCLSNAADDIELLPIDIVWQTIWWSRVTGTCVTVEPPLLSIGVHFASVNGQEAVEVSVESSFIVRVMILS</sequence>
<feature type="non-terminal residue" evidence="1">
    <location>
        <position position="1"/>
    </location>
</feature>
<keyword evidence="2" id="KW-1185">Reference proteome</keyword>
<proteinExistence type="predicted"/>
<protein>
    <recommendedName>
        <fullName evidence="3">Recombination activating protein 2</fullName>
    </recommendedName>
</protein>
<evidence type="ECO:0000313" key="1">
    <source>
        <dbReference type="EMBL" id="CAL1293683.1"/>
    </source>
</evidence>
<accession>A0AAV2BBX6</accession>
<dbReference type="Proteomes" id="UP001497382">
    <property type="component" value="Unassembled WGS sequence"/>
</dbReference>
<reference evidence="1 2" key="1">
    <citation type="submission" date="2024-04" db="EMBL/GenBank/DDBJ databases">
        <authorList>
            <person name="Rising A."/>
            <person name="Reimegard J."/>
            <person name="Sonavane S."/>
            <person name="Akerstrom W."/>
            <person name="Nylinder S."/>
            <person name="Hedman E."/>
            <person name="Kallberg Y."/>
        </authorList>
    </citation>
    <scope>NUCLEOTIDE SEQUENCE [LARGE SCALE GENOMIC DNA]</scope>
</reference>
<gene>
    <name evidence="1" type="ORF">LARSCL_LOCUS18339</name>
</gene>